<name>A0A7I8V9Z1_9ANNE</name>
<organism evidence="1 2">
    <name type="scientific">Dimorphilus gyrociliatus</name>
    <dbReference type="NCBI Taxonomy" id="2664684"/>
    <lineage>
        <taxon>Eukaryota</taxon>
        <taxon>Metazoa</taxon>
        <taxon>Spiralia</taxon>
        <taxon>Lophotrochozoa</taxon>
        <taxon>Annelida</taxon>
        <taxon>Polychaeta</taxon>
        <taxon>Polychaeta incertae sedis</taxon>
        <taxon>Dinophilidae</taxon>
        <taxon>Dimorphilus</taxon>
    </lineage>
</organism>
<reference evidence="1 2" key="1">
    <citation type="submission" date="2020-08" db="EMBL/GenBank/DDBJ databases">
        <authorList>
            <person name="Hejnol A."/>
        </authorList>
    </citation>
    <scope>NUCLEOTIDE SEQUENCE [LARGE SCALE GENOMIC DNA]</scope>
</reference>
<dbReference type="EMBL" id="CAJFCJ010000002">
    <property type="protein sequence ID" value="CAD5112383.1"/>
    <property type="molecule type" value="Genomic_DNA"/>
</dbReference>
<dbReference type="AlphaFoldDB" id="A0A7I8V9Z1"/>
<dbReference type="Proteomes" id="UP000549394">
    <property type="component" value="Unassembled WGS sequence"/>
</dbReference>
<gene>
    <name evidence="1" type="ORF">DGYR_LOCUS1538</name>
</gene>
<evidence type="ECO:0000313" key="1">
    <source>
        <dbReference type="EMBL" id="CAD5112383.1"/>
    </source>
</evidence>
<proteinExistence type="predicted"/>
<accession>A0A7I8V9Z1</accession>
<evidence type="ECO:0000313" key="2">
    <source>
        <dbReference type="Proteomes" id="UP000549394"/>
    </source>
</evidence>
<comment type="caution">
    <text evidence="1">The sequence shown here is derived from an EMBL/GenBank/DDBJ whole genome shotgun (WGS) entry which is preliminary data.</text>
</comment>
<sequence length="295" mass="34458">MFETHLMLSLSPWDNILANETLIEIKLGLVPIDYPGSYHIIDISSHVNYVFILTEDMKSGSCYEYKLWRLDLNSNKPTEVYKVISEKLQYRIEVASNAYLYAEGGASVMKIRLSEKSTVAVFYQFYGAPIQEKRKIIKLVAFSSGVVDVRLWLGKWYICRTDDPFKRKWKSPMKGWHNYRTVDDLKVVGESILFLNIDRLIEINLNDGSAVRTLRLDWSNTLSSLPFPDSFLPDKPIILGKNFDCVIVNMEDMKLFLIEKHFKRFQHVLVTDKVFIVVQFYEDSSWCLSRMDCFR</sequence>
<keyword evidence="2" id="KW-1185">Reference proteome</keyword>
<protein>
    <submittedName>
        <fullName evidence="1">Uncharacterized protein</fullName>
    </submittedName>
</protein>